<dbReference type="Proteomes" id="UP001595455">
    <property type="component" value="Unassembled WGS sequence"/>
</dbReference>
<sequence>MRFKLIKEMKEVAPFLLKDRIVKPYFFKEAEESSLRDSLYKSYILVLKYKDHMLLDERDTPPPTFLQQFLERYLPEAVIGNIKIIHISEHPRREAHSEIFSLVLQPYTNFTDSKYRNRNLWNRFSKALERWLQIIHGKRESQLYNESLYVKTKARIGNWQLSFKTIDSLSKEDLKFLLSEINKST</sequence>
<dbReference type="EMBL" id="JBHRSF010000024">
    <property type="protein sequence ID" value="MFC2995408.1"/>
    <property type="molecule type" value="Genomic_DNA"/>
</dbReference>
<accession>A0ABV7BFD2</accession>
<protein>
    <submittedName>
        <fullName evidence="1">Uncharacterized protein</fullName>
    </submittedName>
</protein>
<name>A0ABV7BFD2_9GAMM</name>
<comment type="caution">
    <text evidence="1">The sequence shown here is derived from an EMBL/GenBank/DDBJ whole genome shotgun (WGS) entry which is preliminary data.</text>
</comment>
<organism evidence="1 2">
    <name type="scientific">Acinetobacter sichuanensis</name>
    <dbReference type="NCBI Taxonomy" id="2136183"/>
    <lineage>
        <taxon>Bacteria</taxon>
        <taxon>Pseudomonadati</taxon>
        <taxon>Pseudomonadota</taxon>
        <taxon>Gammaproteobacteria</taxon>
        <taxon>Moraxellales</taxon>
        <taxon>Moraxellaceae</taxon>
        <taxon>Acinetobacter</taxon>
    </lineage>
</organism>
<evidence type="ECO:0000313" key="1">
    <source>
        <dbReference type="EMBL" id="MFC2995408.1"/>
    </source>
</evidence>
<evidence type="ECO:0000313" key="2">
    <source>
        <dbReference type="Proteomes" id="UP001595455"/>
    </source>
</evidence>
<keyword evidence="2" id="KW-1185">Reference proteome</keyword>
<reference evidence="2" key="1">
    <citation type="journal article" date="2019" name="Int. J. Syst. Evol. Microbiol.">
        <title>The Global Catalogue of Microorganisms (GCM) 10K type strain sequencing project: providing services to taxonomists for standard genome sequencing and annotation.</title>
        <authorList>
            <consortium name="The Broad Institute Genomics Platform"/>
            <consortium name="The Broad Institute Genome Sequencing Center for Infectious Disease"/>
            <person name="Wu L."/>
            <person name="Ma J."/>
        </authorList>
    </citation>
    <scope>NUCLEOTIDE SEQUENCE [LARGE SCALE GENOMIC DNA]</scope>
    <source>
        <strain evidence="2">KCTC 62575</strain>
    </source>
</reference>
<gene>
    <name evidence="1" type="ORF">ACFODO_09025</name>
</gene>
<proteinExistence type="predicted"/>
<dbReference type="RefSeq" id="WP_378227206.1">
    <property type="nucleotide sequence ID" value="NZ_JBHRSF010000024.1"/>
</dbReference>